<proteinExistence type="predicted"/>
<keyword evidence="5" id="KW-1185">Reference proteome</keyword>
<dbReference type="RefSeq" id="XP_024387575.1">
    <property type="nucleotide sequence ID" value="XM_024531807.2"/>
</dbReference>
<dbReference type="InterPro" id="IPR028103">
    <property type="entry name" value="Spatacsin"/>
</dbReference>
<feature type="region of interest" description="Disordered" evidence="1">
    <location>
        <begin position="2696"/>
        <end position="2774"/>
    </location>
</feature>
<name>A0A2K1JYX4_PHYPA</name>
<feature type="compositionally biased region" description="Basic residues" evidence="1">
    <location>
        <begin position="2715"/>
        <end position="2724"/>
    </location>
</feature>
<dbReference type="Gramene" id="Pp3c10_13600V3.1">
    <property type="protein sequence ID" value="Pp3c10_13600V3.1"/>
    <property type="gene ID" value="Pp3c10_13600"/>
</dbReference>
<reference evidence="4" key="3">
    <citation type="submission" date="2020-12" db="UniProtKB">
        <authorList>
            <consortium name="EnsemblPlants"/>
        </authorList>
    </citation>
    <scope>IDENTIFICATION</scope>
</reference>
<feature type="domain" description="Spatacsin C-terminal" evidence="2">
    <location>
        <begin position="3029"/>
        <end position="3320"/>
    </location>
</feature>
<dbReference type="Gramene" id="Pp3c10_13600V3.2">
    <property type="protein sequence ID" value="Pp3c10_13600V3.2"/>
    <property type="gene ID" value="Pp3c10_13600"/>
</dbReference>
<dbReference type="PaxDb" id="3218-PP1S452_2V6.1"/>
<feature type="region of interest" description="Disordered" evidence="1">
    <location>
        <begin position="257"/>
        <end position="285"/>
    </location>
</feature>
<dbReference type="GO" id="GO:0005737">
    <property type="term" value="C:cytoplasm"/>
    <property type="evidence" value="ECO:0000318"/>
    <property type="project" value="GO_Central"/>
</dbReference>
<feature type="compositionally biased region" description="Low complexity" evidence="1">
    <location>
        <begin position="2696"/>
        <end position="2712"/>
    </location>
</feature>
<evidence type="ECO:0000256" key="1">
    <source>
        <dbReference type="SAM" id="MobiDB-lite"/>
    </source>
</evidence>
<dbReference type="KEGG" id="ppp:112288036"/>
<dbReference type="EMBL" id="ABEU02000010">
    <property type="protein sequence ID" value="PNR46727.1"/>
    <property type="molecule type" value="Genomic_DNA"/>
</dbReference>
<dbReference type="GeneID" id="112288036"/>
<reference evidence="3 5" key="1">
    <citation type="journal article" date="2008" name="Science">
        <title>The Physcomitrella genome reveals evolutionary insights into the conquest of land by plants.</title>
        <authorList>
            <person name="Rensing S."/>
            <person name="Lang D."/>
            <person name="Zimmer A."/>
            <person name="Terry A."/>
            <person name="Salamov A."/>
            <person name="Shapiro H."/>
            <person name="Nishiyama T."/>
            <person name="Perroud P.-F."/>
            <person name="Lindquist E."/>
            <person name="Kamisugi Y."/>
            <person name="Tanahashi T."/>
            <person name="Sakakibara K."/>
            <person name="Fujita T."/>
            <person name="Oishi K."/>
            <person name="Shin-I T."/>
            <person name="Kuroki Y."/>
            <person name="Toyoda A."/>
            <person name="Suzuki Y."/>
            <person name="Hashimoto A."/>
            <person name="Yamaguchi K."/>
            <person name="Sugano A."/>
            <person name="Kohara Y."/>
            <person name="Fujiyama A."/>
            <person name="Anterola A."/>
            <person name="Aoki S."/>
            <person name="Ashton N."/>
            <person name="Barbazuk W.B."/>
            <person name="Barker E."/>
            <person name="Bennetzen J."/>
            <person name="Bezanilla M."/>
            <person name="Blankenship R."/>
            <person name="Cho S.H."/>
            <person name="Dutcher S."/>
            <person name="Estelle M."/>
            <person name="Fawcett J.A."/>
            <person name="Gundlach H."/>
            <person name="Hanada K."/>
            <person name="Heyl A."/>
            <person name="Hicks K.A."/>
            <person name="Hugh J."/>
            <person name="Lohr M."/>
            <person name="Mayer K."/>
            <person name="Melkozernov A."/>
            <person name="Murata T."/>
            <person name="Nelson D."/>
            <person name="Pils B."/>
            <person name="Prigge M."/>
            <person name="Reiss B."/>
            <person name="Renner T."/>
            <person name="Rombauts S."/>
            <person name="Rushton P."/>
            <person name="Sanderfoot A."/>
            <person name="Schween G."/>
            <person name="Shiu S.-H."/>
            <person name="Stueber K."/>
            <person name="Theodoulou F.L."/>
            <person name="Tu H."/>
            <person name="Van de Peer Y."/>
            <person name="Verrier P.J."/>
            <person name="Waters E."/>
            <person name="Wood A."/>
            <person name="Yang L."/>
            <person name="Cove D."/>
            <person name="Cuming A."/>
            <person name="Hasebe M."/>
            <person name="Lucas S."/>
            <person name="Mishler D.B."/>
            <person name="Reski R."/>
            <person name="Grigoriev I."/>
            <person name="Quatrano R.S."/>
            <person name="Boore J.L."/>
        </authorList>
    </citation>
    <scope>NUCLEOTIDE SEQUENCE [LARGE SCALE GENOMIC DNA]</scope>
    <source>
        <strain evidence="4 5">cv. Gransden 2004</strain>
    </source>
</reference>
<dbReference type="OrthoDB" id="2018754at2759"/>
<feature type="region of interest" description="Disordered" evidence="1">
    <location>
        <begin position="102"/>
        <end position="127"/>
    </location>
</feature>
<feature type="compositionally biased region" description="Basic and acidic residues" evidence="1">
    <location>
        <begin position="272"/>
        <end position="285"/>
    </location>
</feature>
<sequence>MGQLDGMQQEEGGPVALLRLHNWASTPLPISLFNFGALSSSRARLALLSHKQQAVIVPLVPRKHEEAATCSESLVSSPLRSLASPASTSIGSSEVYSAGAQIEAPSTPHHSLRSESHESRTTPSSEFRFSLGPQFTPYGTPAFVPRRLSSTFHGNSVVQPHPATPYFTPSASTPLCTSSPTSLQQASAPSFVVKSNGATKLSSSFSIIDGIDCFAWACCGDESAANLEARPFNDILFTAGRDGLVLHAFRNYDGEGVSTVDHTSDNGGQLRLDSRETEDGDKKGKWRNWKEQEEIKDSVDDRGKRKLCFRDDNNTNTDDLSSEGVVPSVGIVGGSSFQSFIVNGQLEPLKDELHMEFLKHQPWPALAECISFSMSYSSPSFSLLSKFAQATTQSAQVPGESGCNTPEQDLQIVRLLSSPIQNLVALILVEKSAVHVPEDEIVAGEKLTVGSTTREFKSLDDFSAVITGVYCQELKVLSRILSHDTRAGLTRNVPWTDFQLSDSVFVALKEDGMVFLWNLFAGTFITKIDIPQFCRVDLKIEHGKKSFETPFGEDHEFKHATSEGVAPQETLEGLTTTVGGSDVGAKNRFYQVTVTADSSLLAISDANGIISLVSIDDYFASDTFISSETPGNRGAECHATKPLTIYEVAGSDIGGANHGSAIPYRNWNNWSFEGGNSGTGTSFKHEACHSSLPTFVKNSFSNCALGASGFTSRDRVTQYQIRGLGLVHTQSQPLRRLFVPNEPSRGLLGMALSPYSITCAVLNTFDKFIFSQHGLRIKHGLLDESQMNDNEGFSKFQSEFSLGDVLMFSSQGCLYIISQTGLHVVLPPVASQQHQLPGTKWRSGIGMKNGSRKWDCLLPLESLKPVPRQWQTEVLDRCLVFNSVKEAEQLCLENGWSIQLMRFRRLQLALDYVQVDEVEESLEALVQVGVAEAGIPQVLLAAIELIANSFGSDNELAQACRLLELAARFSTRLIRSHGVWERQRSRSSKTIVPALSARFPPKNLSNLKPVDHVNELSRLLEVIRSVQGRLQSKRNGPSRSVKADASNEAVASSGDLLSKTKPIIELPPENAVQNAELENVLINKEEQPKMLLASEDSVTSGALVPTGILVGSGSSWGAPTGGSFDGKIKRGSAPESAGDMFARWESEDVDAEIVVRDALRAGRVPLAVVQLHKIRSREYLSGSHTQRPQMIDVFQDVQGIGRGIVYELLCKGKTALAMAALRRLGEEIDVALYELAFGTVRRGLRKQMRAELRRSSNRLGSRDSQLLEIVAYLEDLYPISSFRSSYRSKKIKSSSHTVEVPSSNEDDDQSLQLRCGSGLVSPFILRCGEVDGVVLGSWNYAAPPEVSDGADGNQANPAAGYLVTAAVWLHAWDEVTVDRVILDQSLVTEEHRSWGAQLEYHVVHNDWSQVSALLDDIPHSVLDDDELRVHLDTDEDVEYLHDECKHPDLDLSDEQSPRAQHCEEIMCCIPKVHILSINMRSMCSAWLWHMMEVKLARSQIFLRTHWQGTSELVSLIASAGFLFQRGSGKSSGTTSKQPSSLIGVPRKETVHKDTVKALHELVVRHCVKYSLTNLLERYLNYHSLALVKGSVADMQSVVGNCNWAQWLLLSRLKGREYDASVANAFTVSGKDLTSGHGSGDGGGLKSMMGESSLLQNREIFAVATFMYGPLPIQKCLVLDSVNREDLRPWQCLMVDLQPGLQKFPTLYHTLFAACYGHDAWSFVRPLGPKTGRSMKGLSGYLEWRESMFRSAADDTSLRELLPRWLPTSVRRLLQLAIQGAVGKSHVAISQGNDTTLGSVPDTGPREHAARRVGMEVEEATVSNWEESTQMTIKGELHAVSPEEAGMEAELHLRRGRPLAAFNSLLSTRLHNSGSFNLQLDRQSFYDPQNLLSNLTETEESIISSVLPLAITSFENINVVAACVTFIELCGLSAQLLQVDVAVLSRISFYIRDQEHKDGSLNLGSQEIAANEYARAVLMRSLVEGLAEEYTNAGIGILNGKVVANTRPREPLMAILRLLEKSSLNHDGLKKLESNAGAWLMNGVGDGAELRTVQRSMSSRWSLVTAFCRGHQLPLSTTYLATIARYNDWVGFLAEAQIESCPLDILVDVASKEFVDLRLRSHILTVLKCLPTASPKPPTTYGNVSHFSSGFAGETLATFESDAPRELFFILAECETKKQAGRELLCRAKVLRWPLLAIVASCFTDVTPLSCLTTWLELTAARETSAIRVKDVFTQVSAPVGAAVESTNAQLENSTCAVGFDRRNPKRQCCVSSSNDIVAAKEVKKPAAEIGPREATLRHTTKLVNEVGARQKDKVINSFGSTAAEEQESLAAMVAVLCEQQRFVPLLRAFELFTPTSPLLPFIRFLQAFAQMRISEAGAHLASFSHCLKEDYRKQHSQYSRNTKGNTVWITAAAVAAADAMLDACPSSYERRCLLQLLSAADFGDGGLAAIRFRKLYWKMQLAEPDLRSGSGLLANAKDLEDDVLLQELEKNGQWEEARSWAGQLDLSSQRTSSALHHVTETQAEAMVEEWKELLWDVPEEHAALWGHCQALFMRHSYPPLQAGLFYLKHANAVEGQVPTTELHSILLLALQWLSGSFNNSSPVYPLHLLHELEIRIWLLAVEAEVEAQAGRDQETILLGRSGVFSTVGLRNGELDSGNPVDRTANAVAAVDSHLRRFNTRSQADIVAEENDRALSRSRSIQIGEISSSQGGSVARMKRRSKQLRRSQMDNTEDGSPSSPEESRRISIDRHHSFDRRESINRSNSGEDREILSRHLSLPVDEDRIRDPQINDGQMNLSEDHAPMRDVETRGWEERVGEGEVERAVLALVEVGQITAARQLQLKLAPTHVPLELLLVEAAQKIATVSVPTAKGSVPAFLHPTVVECLRSSGIFETSDSVTSMQVLKVLTNACPEGCGRGHCQRIAAVAQIGHFLGLSYTEATSKTPPQLLQLLSLKGKEALPQAKLLVDTHVIQAPAIARILAESYLKGLLAAHRGGFMESSYREEGPAPLLWRSSDFKLWAQLCPVEPEVGHALMRLVISGREIPHSCEVELIILAHHYYEISACLDGIDVLVSLVSARVDLYVMEGEFALLARLVTGISNFHRLRFILDVLIEHGSLQLLLQKKPFFDPAIETSPLSVRGFCMAVLSALKRFNVNDQDALIQVYNHFNMPQEMAILLLMRARKSVEKWVDHTDPEHCEDVLESMRLYVEAAEAFSNISAGRNTSMCCAQASLISLQLRIPELTWLNLSETNARRRLVEQPRFQEALIVAEAYDLNQTEEWVPVLWNQMLQSGRIDQYLSDFVASLPLPFTLLMELARFYRAEVSARGDHLDHYTKWLTSGGAPPGGSTYLAKSMRFLLKLVRDIKSRVQLATVATGFSDIVDAGMQALDKVPDSAGPLILRKGHGGTYIPLM</sequence>
<reference evidence="3 5" key="2">
    <citation type="journal article" date="2018" name="Plant J.">
        <title>The Physcomitrella patens chromosome-scale assembly reveals moss genome structure and evolution.</title>
        <authorList>
            <person name="Lang D."/>
            <person name="Ullrich K.K."/>
            <person name="Murat F."/>
            <person name="Fuchs J."/>
            <person name="Jenkins J."/>
            <person name="Haas F.B."/>
            <person name="Piednoel M."/>
            <person name="Gundlach H."/>
            <person name="Van Bel M."/>
            <person name="Meyberg R."/>
            <person name="Vives C."/>
            <person name="Morata J."/>
            <person name="Symeonidi A."/>
            <person name="Hiss M."/>
            <person name="Muchero W."/>
            <person name="Kamisugi Y."/>
            <person name="Saleh O."/>
            <person name="Blanc G."/>
            <person name="Decker E.L."/>
            <person name="van Gessel N."/>
            <person name="Grimwood J."/>
            <person name="Hayes R.D."/>
            <person name="Graham S.W."/>
            <person name="Gunter L.E."/>
            <person name="McDaniel S.F."/>
            <person name="Hoernstein S.N.W."/>
            <person name="Larsson A."/>
            <person name="Li F.W."/>
            <person name="Perroud P.F."/>
            <person name="Phillips J."/>
            <person name="Ranjan P."/>
            <person name="Rokshar D.S."/>
            <person name="Rothfels C.J."/>
            <person name="Schneider L."/>
            <person name="Shu S."/>
            <person name="Stevenson D.W."/>
            <person name="Thummler F."/>
            <person name="Tillich M."/>
            <person name="Villarreal Aguilar J.C."/>
            <person name="Widiez T."/>
            <person name="Wong G.K."/>
            <person name="Wymore A."/>
            <person name="Zhang Y."/>
            <person name="Zimmer A.D."/>
            <person name="Quatrano R.S."/>
            <person name="Mayer K.F.X."/>
            <person name="Goodstein D."/>
            <person name="Casacuberta J.M."/>
            <person name="Vandepoele K."/>
            <person name="Reski R."/>
            <person name="Cuming A.C."/>
            <person name="Tuskan G.A."/>
            <person name="Maumus F."/>
            <person name="Salse J."/>
            <person name="Schmutz J."/>
            <person name="Rensing S.A."/>
        </authorList>
    </citation>
    <scope>NUCLEOTIDE SEQUENCE [LARGE SCALE GENOMIC DNA]</scope>
    <source>
        <strain evidence="4 5">cv. Gransden 2004</strain>
    </source>
</reference>
<evidence type="ECO:0000313" key="4">
    <source>
        <dbReference type="EnsemblPlants" id="Pp3c10_13600V3.1"/>
    </source>
</evidence>
<dbReference type="FunCoup" id="A0A2K1JYX4">
    <property type="interactions" value="3703"/>
</dbReference>
<dbReference type="Proteomes" id="UP000006727">
    <property type="component" value="Chromosome 10"/>
</dbReference>
<accession>A0A2K1JYX4</accession>
<dbReference type="STRING" id="3218.A0A2K1JYX4"/>
<dbReference type="InterPro" id="IPR028107">
    <property type="entry name" value="Spatacsin_C_dom"/>
</dbReference>
<dbReference type="EnsemblPlants" id="Pp3c10_13600V3.1">
    <property type="protein sequence ID" value="Pp3c10_13600V3.1"/>
    <property type="gene ID" value="Pp3c10_13600"/>
</dbReference>
<evidence type="ECO:0000313" key="5">
    <source>
        <dbReference type="Proteomes" id="UP000006727"/>
    </source>
</evidence>
<dbReference type="OMA" id="RWRYNIF"/>
<evidence type="ECO:0000313" key="3">
    <source>
        <dbReference type="EMBL" id="PNR46727.1"/>
    </source>
</evidence>
<feature type="compositionally biased region" description="Basic and acidic residues" evidence="1">
    <location>
        <begin position="2740"/>
        <end position="2772"/>
    </location>
</feature>
<dbReference type="Pfam" id="PF14649">
    <property type="entry name" value="Spatacsin_C"/>
    <property type="match status" value="1"/>
</dbReference>
<organism evidence="3">
    <name type="scientific">Physcomitrium patens</name>
    <name type="common">Spreading-leaved earth moss</name>
    <name type="synonym">Physcomitrella patens</name>
    <dbReference type="NCBI Taxonomy" id="3218"/>
    <lineage>
        <taxon>Eukaryota</taxon>
        <taxon>Viridiplantae</taxon>
        <taxon>Streptophyta</taxon>
        <taxon>Embryophyta</taxon>
        <taxon>Bryophyta</taxon>
        <taxon>Bryophytina</taxon>
        <taxon>Bryopsida</taxon>
        <taxon>Funariidae</taxon>
        <taxon>Funariales</taxon>
        <taxon>Funariaceae</taxon>
        <taxon>Physcomitrium</taxon>
    </lineage>
</organism>
<dbReference type="PANTHER" id="PTHR13650:SF0">
    <property type="entry name" value="SPATACSIN"/>
    <property type="match status" value="1"/>
</dbReference>
<dbReference type="PANTHER" id="PTHR13650">
    <property type="entry name" value="SPATACSIN"/>
    <property type="match status" value="1"/>
</dbReference>
<dbReference type="EnsemblPlants" id="Pp3c10_13600V3.2">
    <property type="protein sequence ID" value="Pp3c10_13600V3.2"/>
    <property type="gene ID" value="Pp3c10_13600"/>
</dbReference>
<gene>
    <name evidence="4" type="primary">LOC112288036</name>
    <name evidence="3" type="ORF">PHYPA_013847</name>
</gene>
<evidence type="ECO:0000259" key="2">
    <source>
        <dbReference type="Pfam" id="PF14649"/>
    </source>
</evidence>
<protein>
    <recommendedName>
        <fullName evidence="2">Spatacsin C-terminal domain-containing protein</fullName>
    </recommendedName>
</protein>